<dbReference type="EMBL" id="CP134209">
    <property type="protein sequence ID" value="WND07583.1"/>
    <property type="molecule type" value="Genomic_DNA"/>
</dbReference>
<dbReference type="RefSeq" id="WP_310865015.1">
    <property type="nucleotide sequence ID" value="NZ_CP134209.1"/>
</dbReference>
<sequence>MPSKYDLDKLLDPYGIESFQKTITRITTPFKEYTAMAGITEQWKSQNAALEAITKATMPWKEHAAMASITEQWKSQNAALEAITKAAMPWKEHAAMASITEQWKSQNAAFEAITKATMPWKEHAAMASITEQWKSQNAALEAITKAAMPWKEYAAMASITEQWKSQNAALEAITKAAMPWKEYAAMASITEQWKSQNAALEAITKAASSIAINKSLGLQADMQKLIAAKTLMPDLNTKIFNLHQKLYAISGLTEQRLNQNNFDSTHNYVDPFNEFNEKYNQNVHVDETAIQTLDLVLHQPETLELTSELRNLGIFDTSSGSILLEYSETLPKSKASDFLNLIVCLLLWFAEPIINEYEPIKNLQEKSSNFLNKIEGKALINKDCELKSQPNGLKIMSLEKEALVIVYKNEDIVDGWSKIKFNKDGHDVTGYIKTAEFNLLD</sequence>
<protein>
    <recommendedName>
        <fullName evidence="4">SH3 domain-containing protein</fullName>
    </recommendedName>
</protein>
<evidence type="ECO:0000313" key="2">
    <source>
        <dbReference type="EMBL" id="WND07583.1"/>
    </source>
</evidence>
<evidence type="ECO:0008006" key="4">
    <source>
        <dbReference type="Google" id="ProtNLM"/>
    </source>
</evidence>
<reference evidence="1" key="1">
    <citation type="submission" date="2023-09" db="EMBL/GenBank/DDBJ databases">
        <title>Acinetobacter soli.</title>
        <authorList>
            <person name="Kim B."/>
            <person name="Kim D."/>
            <person name="Park D."/>
        </authorList>
    </citation>
    <scope>NUCLEOTIDE SEQUENCE</scope>
    <source>
        <strain evidence="1">2023.05</strain>
        <plasmid evidence="1">unnamed3</plasmid>
    </source>
</reference>
<proteinExistence type="predicted"/>
<dbReference type="EMBL" id="CP134209">
    <property type="protein sequence ID" value="WND07571.1"/>
    <property type="molecule type" value="Genomic_DNA"/>
</dbReference>
<organism evidence="1 3">
    <name type="scientific">Acinetobacter soli</name>
    <dbReference type="NCBI Taxonomy" id="487316"/>
    <lineage>
        <taxon>Bacteria</taxon>
        <taxon>Pseudomonadati</taxon>
        <taxon>Pseudomonadota</taxon>
        <taxon>Gammaproteobacteria</taxon>
        <taxon>Moraxellales</taxon>
        <taxon>Moraxellaceae</taxon>
        <taxon>Acinetobacter</taxon>
    </lineage>
</organism>
<dbReference type="AlphaFoldDB" id="A0AB38Z1S3"/>
<dbReference type="Proteomes" id="UP001256400">
    <property type="component" value="Plasmid unnamed3"/>
</dbReference>
<accession>A0AB38Z1S3</accession>
<name>A0AB38Z1S3_9GAMM</name>
<evidence type="ECO:0000313" key="1">
    <source>
        <dbReference type="EMBL" id="WND07571.1"/>
    </source>
</evidence>
<evidence type="ECO:0000313" key="3">
    <source>
        <dbReference type="Proteomes" id="UP001256400"/>
    </source>
</evidence>
<keyword evidence="1" id="KW-0614">Plasmid</keyword>
<geneLocation type="plasmid" evidence="1 3">
    <name>unnamed3</name>
</geneLocation>
<gene>
    <name evidence="2" type="ORF">RHP80_17950</name>
    <name evidence="1" type="ORF">RHP80_18010</name>
</gene>